<dbReference type="Gene3D" id="3.30.530.20">
    <property type="match status" value="1"/>
</dbReference>
<dbReference type="InterPro" id="IPR023393">
    <property type="entry name" value="START-like_dom_sf"/>
</dbReference>
<protein>
    <recommendedName>
        <fullName evidence="2">Cyclase/dehydrase</fullName>
    </recommendedName>
</protein>
<dbReference type="EMBL" id="KF900757">
    <property type="protein sequence ID" value="AIF06029.1"/>
    <property type="molecule type" value="Genomic_DNA"/>
</dbReference>
<reference evidence="1" key="1">
    <citation type="journal article" date="2014" name="Genome Biol. Evol.">
        <title>Pangenome evidence for extensive interdomain horizontal transfer affecting lineage core and shell genes in uncultured planktonic thaumarchaeota and euryarchaeota.</title>
        <authorList>
            <person name="Deschamps P."/>
            <person name="Zivanovic Y."/>
            <person name="Moreira D."/>
            <person name="Rodriguez-Valera F."/>
            <person name="Lopez-Garcia P."/>
        </authorList>
    </citation>
    <scope>NUCLEOTIDE SEQUENCE</scope>
</reference>
<evidence type="ECO:0000313" key="1">
    <source>
        <dbReference type="EMBL" id="AIF06029.1"/>
    </source>
</evidence>
<proteinExistence type="predicted"/>
<dbReference type="AlphaFoldDB" id="A0A075GQJ1"/>
<evidence type="ECO:0008006" key="2">
    <source>
        <dbReference type="Google" id="ProtNLM"/>
    </source>
</evidence>
<accession>A0A075GQJ1</accession>
<name>A0A075GQJ1_9ARCH</name>
<organism evidence="1">
    <name type="scientific">uncultured marine thaumarchaeote KM3_18_D11</name>
    <dbReference type="NCBI Taxonomy" id="1456075"/>
    <lineage>
        <taxon>Archaea</taxon>
        <taxon>Nitrososphaerota</taxon>
        <taxon>environmental samples</taxon>
    </lineage>
</organism>
<sequence>MPKFSFVKQVDIDRDKFFEISTCYERFTEILPDYFKELRIVERNGNVTKIFETLSFLGKTVSVTTEHVVEKPDRHIVKMLDGQAKGTVFDERYEKVGEKTKVTIEVDFVLSGGLKILGIFAKSKIQSSMEKVLDEFANYAKNQSQ</sequence>
<dbReference type="SUPFAM" id="SSF55961">
    <property type="entry name" value="Bet v1-like"/>
    <property type="match status" value="1"/>
</dbReference>